<dbReference type="Pfam" id="PF02627">
    <property type="entry name" value="CMD"/>
    <property type="match status" value="1"/>
</dbReference>
<accession>A0A0R2D3L6</accession>
<keyword evidence="3" id="KW-1185">Reference proteome</keyword>
<protein>
    <recommendedName>
        <fullName evidence="1">Carboxymuconolactone decarboxylase-like domain-containing protein</fullName>
    </recommendedName>
</protein>
<dbReference type="PANTHER" id="PTHR33930">
    <property type="entry name" value="ALKYL HYDROPEROXIDE REDUCTASE AHPD"/>
    <property type="match status" value="1"/>
</dbReference>
<sequence>MATDYKAKLAELNENNKKVFKAAGEAGNGFKKLHSGAIAAGSIDTKTKELMSLAIGIVIRCEGCIMSHTNSAIKAGATQEEINETVQIAILMGGGPSTVYGGKALAAAEQYFN</sequence>
<dbReference type="GO" id="GO:0051920">
    <property type="term" value="F:peroxiredoxin activity"/>
    <property type="evidence" value="ECO:0007669"/>
    <property type="project" value="InterPro"/>
</dbReference>
<evidence type="ECO:0000259" key="1">
    <source>
        <dbReference type="Pfam" id="PF02627"/>
    </source>
</evidence>
<dbReference type="STRING" id="1423796.FC24_GL001280"/>
<dbReference type="OrthoDB" id="9806086at2"/>
<dbReference type="RefSeq" id="WP_057873848.1">
    <property type="nucleotide sequence ID" value="NZ_AYYI01000032.1"/>
</dbReference>
<evidence type="ECO:0000313" key="2">
    <source>
        <dbReference type="EMBL" id="KRM98557.1"/>
    </source>
</evidence>
<dbReference type="InterPro" id="IPR004675">
    <property type="entry name" value="AhpD_core"/>
</dbReference>
<name>A0A0R2D3L6_9LACO</name>
<proteinExistence type="predicted"/>
<gene>
    <name evidence="2" type="ORF">FC24_GL001280</name>
</gene>
<dbReference type="PATRIC" id="fig|1423796.3.peg.1306"/>
<organism evidence="2 3">
    <name type="scientific">Loigolactobacillus rennini DSM 20253</name>
    <dbReference type="NCBI Taxonomy" id="1423796"/>
    <lineage>
        <taxon>Bacteria</taxon>
        <taxon>Bacillati</taxon>
        <taxon>Bacillota</taxon>
        <taxon>Bacilli</taxon>
        <taxon>Lactobacillales</taxon>
        <taxon>Lactobacillaceae</taxon>
        <taxon>Loigolactobacillus</taxon>
    </lineage>
</organism>
<dbReference type="InterPro" id="IPR029032">
    <property type="entry name" value="AhpD-like"/>
</dbReference>
<feature type="domain" description="Carboxymuconolactone decarboxylase-like" evidence="1">
    <location>
        <begin position="26"/>
        <end position="106"/>
    </location>
</feature>
<comment type="caution">
    <text evidence="2">The sequence shown here is derived from an EMBL/GenBank/DDBJ whole genome shotgun (WGS) entry which is preliminary data.</text>
</comment>
<dbReference type="Gene3D" id="1.20.1290.10">
    <property type="entry name" value="AhpD-like"/>
    <property type="match status" value="1"/>
</dbReference>
<dbReference type="SUPFAM" id="SSF69118">
    <property type="entry name" value="AhpD-like"/>
    <property type="match status" value="1"/>
</dbReference>
<dbReference type="EMBL" id="AYYI01000032">
    <property type="protein sequence ID" value="KRM98557.1"/>
    <property type="molecule type" value="Genomic_DNA"/>
</dbReference>
<dbReference type="AlphaFoldDB" id="A0A0R2D3L6"/>
<dbReference type="InterPro" id="IPR003779">
    <property type="entry name" value="CMD-like"/>
</dbReference>
<evidence type="ECO:0000313" key="3">
    <source>
        <dbReference type="Proteomes" id="UP000051638"/>
    </source>
</evidence>
<dbReference type="Proteomes" id="UP000051638">
    <property type="component" value="Unassembled WGS sequence"/>
</dbReference>
<dbReference type="NCBIfam" id="TIGR00778">
    <property type="entry name" value="ahpD_dom"/>
    <property type="match status" value="1"/>
</dbReference>
<dbReference type="PANTHER" id="PTHR33930:SF2">
    <property type="entry name" value="BLR3452 PROTEIN"/>
    <property type="match status" value="1"/>
</dbReference>
<reference evidence="2 3" key="1">
    <citation type="journal article" date="2015" name="Genome Announc.">
        <title>Expanding the biotechnology potential of lactobacilli through comparative genomics of 213 strains and associated genera.</title>
        <authorList>
            <person name="Sun Z."/>
            <person name="Harris H.M."/>
            <person name="McCann A."/>
            <person name="Guo C."/>
            <person name="Argimon S."/>
            <person name="Zhang W."/>
            <person name="Yang X."/>
            <person name="Jeffery I.B."/>
            <person name="Cooney J.C."/>
            <person name="Kagawa T.F."/>
            <person name="Liu W."/>
            <person name="Song Y."/>
            <person name="Salvetti E."/>
            <person name="Wrobel A."/>
            <person name="Rasinkangas P."/>
            <person name="Parkhill J."/>
            <person name="Rea M.C."/>
            <person name="O'Sullivan O."/>
            <person name="Ritari J."/>
            <person name="Douillard F.P."/>
            <person name="Paul Ross R."/>
            <person name="Yang R."/>
            <person name="Briner A.E."/>
            <person name="Felis G.E."/>
            <person name="de Vos W.M."/>
            <person name="Barrangou R."/>
            <person name="Klaenhammer T.R."/>
            <person name="Caufield P.W."/>
            <person name="Cui Y."/>
            <person name="Zhang H."/>
            <person name="O'Toole P.W."/>
        </authorList>
    </citation>
    <scope>NUCLEOTIDE SEQUENCE [LARGE SCALE GENOMIC DNA]</scope>
    <source>
        <strain evidence="2 3">DSM 20253</strain>
    </source>
</reference>